<dbReference type="Gene3D" id="3.90.1720.70">
    <property type="match status" value="1"/>
</dbReference>
<evidence type="ECO:0000313" key="2">
    <source>
        <dbReference type="Proteomes" id="UP001203069"/>
    </source>
</evidence>
<dbReference type="Proteomes" id="UP001203069">
    <property type="component" value="Unassembled WGS sequence"/>
</dbReference>
<name>A0ABT0MXC4_9GAMM</name>
<organism evidence="1 2">
    <name type="scientific">Brenneria tiliae</name>
    <dbReference type="NCBI Taxonomy" id="2914984"/>
    <lineage>
        <taxon>Bacteria</taxon>
        <taxon>Pseudomonadati</taxon>
        <taxon>Pseudomonadota</taxon>
        <taxon>Gammaproteobacteria</taxon>
        <taxon>Enterobacterales</taxon>
        <taxon>Pectobacteriaceae</taxon>
        <taxon>Brenneria</taxon>
    </lineage>
</organism>
<gene>
    <name evidence="1" type="ORF">MFP26_17560</name>
</gene>
<evidence type="ECO:0000313" key="1">
    <source>
        <dbReference type="EMBL" id="MCL2894485.1"/>
    </source>
</evidence>
<comment type="caution">
    <text evidence="1">The sequence shown here is derived from an EMBL/GenBank/DDBJ whole genome shotgun (WGS) entry which is preliminary data.</text>
</comment>
<accession>A0ABT0MXC4</accession>
<sequence>MSTALVHMTKINQEHRTMGIRPGFIAAWTAAKQIYDPNDPIGKVKDTIGGTVKRNFEIPVRDGGWENSCAVRMSYVLNYTGHPIPRIGSKTVSGADKKWYFYRVKDVIEYLNNVWGNADLIINYPQLPVEQLKNKNGLILFEVSGWGDANGHATFWNGSLCSDHCYFNDTNANYTTNKANFWELS</sequence>
<dbReference type="EMBL" id="JAKPBZ010000114">
    <property type="protein sequence ID" value="MCL2894485.1"/>
    <property type="molecule type" value="Genomic_DNA"/>
</dbReference>
<dbReference type="Pfam" id="PF14113">
    <property type="entry name" value="Tae4"/>
    <property type="match status" value="1"/>
</dbReference>
<proteinExistence type="predicted"/>
<reference evidence="1 2" key="1">
    <citation type="submission" date="2022-02" db="EMBL/GenBank/DDBJ databases">
        <title>Description of Brenneria tiliae sp. nov. isolated from symptomatic Tilia x moltkei and Tilia x europaea trees in the UK.</title>
        <authorList>
            <person name="Kile H."/>
        </authorList>
    </citation>
    <scope>NUCLEOTIDE SEQUENCE [LARGE SCALE GENOMIC DNA]</scope>
    <source>
        <strain evidence="1 2">MC1SB4.1</strain>
    </source>
</reference>
<dbReference type="RefSeq" id="WP_249245635.1">
    <property type="nucleotide sequence ID" value="NZ_JAKPBZ010000114.1"/>
</dbReference>
<dbReference type="InterPro" id="IPR025562">
    <property type="entry name" value="Tae4"/>
</dbReference>
<keyword evidence="2" id="KW-1185">Reference proteome</keyword>
<protein>
    <submittedName>
        <fullName evidence="1">Type VI secretion system amidase effector protein Tae4</fullName>
    </submittedName>
</protein>